<gene>
    <name evidence="1" type="ORF">T23_19680</name>
</gene>
<reference evidence="1" key="1">
    <citation type="journal article" date="2024" name="Int. J. Syst. Evol. Microbiol.">
        <title>Turicibacter faecis sp. nov., isolated from faeces of heart failure mouse model.</title>
        <authorList>
            <person name="Imamura Y."/>
            <person name="Motooka D."/>
            <person name="Nakajima Y."/>
            <person name="Ito S."/>
            <person name="Kitakaze M."/>
            <person name="Iida T."/>
            <person name="Nakamura S."/>
        </authorList>
    </citation>
    <scope>NUCLEOTIDE SEQUENCE</scope>
    <source>
        <strain evidence="1">TC023</strain>
    </source>
</reference>
<name>A0ABN6ZDZ5_9FIRM</name>
<keyword evidence="2" id="KW-1185">Reference proteome</keyword>
<dbReference type="EMBL" id="AP028127">
    <property type="protein sequence ID" value="BEH91866.1"/>
    <property type="molecule type" value="Genomic_DNA"/>
</dbReference>
<protein>
    <submittedName>
        <fullName evidence="1">Uncharacterized protein</fullName>
    </submittedName>
</protein>
<dbReference type="InterPro" id="IPR025020">
    <property type="entry name" value="DUF3908"/>
</dbReference>
<evidence type="ECO:0000313" key="2">
    <source>
        <dbReference type="Proteomes" id="UP001432099"/>
    </source>
</evidence>
<organism evidence="1 2">
    <name type="scientific">Turicibacter faecis</name>
    <dbReference type="NCBI Taxonomy" id="2963365"/>
    <lineage>
        <taxon>Bacteria</taxon>
        <taxon>Bacillati</taxon>
        <taxon>Bacillota</taxon>
        <taxon>Erysipelotrichia</taxon>
        <taxon>Erysipelotrichales</taxon>
        <taxon>Turicibacteraceae</taxon>
        <taxon>Turicibacter</taxon>
    </lineage>
</organism>
<proteinExistence type="predicted"/>
<evidence type="ECO:0000313" key="1">
    <source>
        <dbReference type="EMBL" id="BEH91866.1"/>
    </source>
</evidence>
<dbReference type="RefSeq" id="WP_338617610.1">
    <property type="nucleotide sequence ID" value="NZ_AP028127.1"/>
</dbReference>
<dbReference type="Proteomes" id="UP001432099">
    <property type="component" value="Chromosome"/>
</dbReference>
<dbReference type="Pfam" id="PF13048">
    <property type="entry name" value="DUF3908"/>
    <property type="match status" value="1"/>
</dbReference>
<sequence length="139" mass="16505">MITINQLRENSMRYSDSQSVALIYLLKVIDECLVFDHKTVIYPKNLYCRDKSLILYIFTSDYQLIRLSYDAETVSMITRDLNHLIKSQYLISNQESQLSLMFEDEIIYLYPKMDTTSPYVKEFNSQLILICKYLQEKGK</sequence>
<accession>A0ABN6ZDZ5</accession>